<dbReference type="EMBL" id="MN739121">
    <property type="protein sequence ID" value="QHS89925.1"/>
    <property type="molecule type" value="Genomic_DNA"/>
</dbReference>
<dbReference type="Pfam" id="PF08212">
    <property type="entry name" value="Lipocalin_2"/>
    <property type="match status" value="1"/>
</dbReference>
<dbReference type="AlphaFoldDB" id="A0A6C0BCB3"/>
<reference evidence="4" key="1">
    <citation type="journal article" date="2020" name="Nature">
        <title>Giant virus diversity and host interactions through global metagenomics.</title>
        <authorList>
            <person name="Schulz F."/>
            <person name="Roux S."/>
            <person name="Paez-Espino D."/>
            <person name="Jungbluth S."/>
            <person name="Walsh D.A."/>
            <person name="Denef V.J."/>
            <person name="McMahon K.D."/>
            <person name="Konstantinidis K.T."/>
            <person name="Eloe-Fadrosh E.A."/>
            <person name="Kyrpides N.C."/>
            <person name="Woyke T."/>
        </authorList>
    </citation>
    <scope>NUCLEOTIDE SEQUENCE</scope>
    <source>
        <strain evidence="4">GVMAG-M-3300010160-4</strain>
    </source>
</reference>
<dbReference type="PROSITE" id="PS00213">
    <property type="entry name" value="LIPOCALIN"/>
    <property type="match status" value="1"/>
</dbReference>
<dbReference type="PANTHER" id="PTHR10612">
    <property type="entry name" value="APOLIPOPROTEIN D"/>
    <property type="match status" value="1"/>
</dbReference>
<name>A0A6C0BCB3_9ZZZZ</name>
<dbReference type="InterPro" id="IPR047202">
    <property type="entry name" value="Lipocalin_Blc-like_dom"/>
</dbReference>
<accession>A0A6C0BCB3</accession>
<dbReference type="InterPro" id="IPR022271">
    <property type="entry name" value="Lipocalin_ApoD"/>
</dbReference>
<dbReference type="GO" id="GO:0006950">
    <property type="term" value="P:response to stress"/>
    <property type="evidence" value="ECO:0007669"/>
    <property type="project" value="UniProtKB-ARBA"/>
</dbReference>
<evidence type="ECO:0000256" key="1">
    <source>
        <dbReference type="ARBA" id="ARBA00006889"/>
    </source>
</evidence>
<dbReference type="SUPFAM" id="SSF50814">
    <property type="entry name" value="Lipocalins"/>
    <property type="match status" value="1"/>
</dbReference>
<dbReference type="CDD" id="cd19438">
    <property type="entry name" value="lipocalin_Blc-like"/>
    <property type="match status" value="1"/>
</dbReference>
<sequence>MDIFDIYKTVEYIFSLYSENEKFPTSLPKPFIQEEDTVDLEKYAGKWFEVARFQAPFELFMDNVETNYTDLKKDEDGKNTIKVVNTGKFAGLGVSISFDGTAYSTDSSNKNLKVSFNFNTEKKGDYNIIMLGPVVDEKYSYSVVRGDKYLWILSRTTTLPEKDEIISHLKDNGFSTEKFYFTKHN</sequence>
<dbReference type="PANTHER" id="PTHR10612:SF34">
    <property type="entry name" value="APOLIPOPROTEIN D"/>
    <property type="match status" value="1"/>
</dbReference>
<protein>
    <recommendedName>
        <fullName evidence="3">Lipocalin/cytosolic fatty-acid binding domain-containing protein</fullName>
    </recommendedName>
</protein>
<dbReference type="PIRSF" id="PIRSF036893">
    <property type="entry name" value="Lipocalin_ApoD"/>
    <property type="match status" value="1"/>
</dbReference>
<evidence type="ECO:0000256" key="2">
    <source>
        <dbReference type="PIRNR" id="PIRNR036893"/>
    </source>
</evidence>
<proteinExistence type="inferred from homology"/>
<feature type="domain" description="Lipocalin/cytosolic fatty-acid binding" evidence="3">
    <location>
        <begin position="38"/>
        <end position="183"/>
    </location>
</feature>
<comment type="similarity">
    <text evidence="1 2">Belongs to the calycin superfamily. Lipocalin family.</text>
</comment>
<evidence type="ECO:0000259" key="3">
    <source>
        <dbReference type="Pfam" id="PF08212"/>
    </source>
</evidence>
<dbReference type="InterPro" id="IPR022272">
    <property type="entry name" value="Lipocalin_CS"/>
</dbReference>
<dbReference type="InterPro" id="IPR000566">
    <property type="entry name" value="Lipocln_cytosolic_FA-bd_dom"/>
</dbReference>
<dbReference type="Gene3D" id="2.40.128.20">
    <property type="match status" value="1"/>
</dbReference>
<dbReference type="InterPro" id="IPR002446">
    <property type="entry name" value="Lipocalin_bac"/>
</dbReference>
<dbReference type="PRINTS" id="PR01171">
    <property type="entry name" value="BCTLIPOCALIN"/>
</dbReference>
<evidence type="ECO:0000313" key="4">
    <source>
        <dbReference type="EMBL" id="QHS89925.1"/>
    </source>
</evidence>
<dbReference type="InterPro" id="IPR012674">
    <property type="entry name" value="Calycin"/>
</dbReference>
<organism evidence="4">
    <name type="scientific">viral metagenome</name>
    <dbReference type="NCBI Taxonomy" id="1070528"/>
    <lineage>
        <taxon>unclassified sequences</taxon>
        <taxon>metagenomes</taxon>
        <taxon>organismal metagenomes</taxon>
    </lineage>
</organism>